<dbReference type="InterPro" id="IPR013783">
    <property type="entry name" value="Ig-like_fold"/>
</dbReference>
<dbReference type="Gene3D" id="2.60.40.10">
    <property type="entry name" value="Immunoglobulins"/>
    <property type="match status" value="2"/>
</dbReference>
<evidence type="ECO:0000313" key="2">
    <source>
        <dbReference type="EMBL" id="REC66305.1"/>
    </source>
</evidence>
<accession>A0A3D9CKP2</accession>
<protein>
    <recommendedName>
        <fullName evidence="1">DUF8202 domain-containing protein</fullName>
    </recommendedName>
</protein>
<name>A0A3D9CKP2_9FLAO</name>
<keyword evidence="3" id="KW-1185">Reference proteome</keyword>
<feature type="domain" description="DUF8202" evidence="1">
    <location>
        <begin position="1304"/>
        <end position="1488"/>
    </location>
</feature>
<dbReference type="InterPro" id="IPR058515">
    <property type="entry name" value="DUF8202"/>
</dbReference>
<dbReference type="Gene3D" id="4.10.1080.10">
    <property type="entry name" value="TSP type-3 repeat"/>
    <property type="match status" value="1"/>
</dbReference>
<dbReference type="Pfam" id="PF26628">
    <property type="entry name" value="DUF8202"/>
    <property type="match status" value="2"/>
</dbReference>
<dbReference type="Gene3D" id="2.130.10.30">
    <property type="entry name" value="Regulator of chromosome condensation 1/beta-lactamase-inhibitor protein II"/>
    <property type="match status" value="1"/>
</dbReference>
<dbReference type="PROSITE" id="PS50012">
    <property type="entry name" value="RCC1_3"/>
    <property type="match status" value="1"/>
</dbReference>
<dbReference type="Proteomes" id="UP000256769">
    <property type="component" value="Unassembled WGS sequence"/>
</dbReference>
<proteinExistence type="predicted"/>
<dbReference type="SUPFAM" id="SSF50985">
    <property type="entry name" value="RCC1/BLIP-II"/>
    <property type="match status" value="1"/>
</dbReference>
<comment type="caution">
    <text evidence="2">The sequence shown here is derived from an EMBL/GenBank/DDBJ whole genome shotgun (WGS) entry which is preliminary data.</text>
</comment>
<dbReference type="EMBL" id="QNUE01000009">
    <property type="protein sequence ID" value="REC66305.1"/>
    <property type="molecule type" value="Genomic_DNA"/>
</dbReference>
<dbReference type="SUPFAM" id="SSF103647">
    <property type="entry name" value="TSP type-3 repeat"/>
    <property type="match status" value="2"/>
</dbReference>
<dbReference type="InterPro" id="IPR009091">
    <property type="entry name" value="RCC1/BLIP-II"/>
</dbReference>
<dbReference type="GO" id="GO:0005509">
    <property type="term" value="F:calcium ion binding"/>
    <property type="evidence" value="ECO:0007669"/>
    <property type="project" value="InterPro"/>
</dbReference>
<evidence type="ECO:0000259" key="1">
    <source>
        <dbReference type="Pfam" id="PF26628"/>
    </source>
</evidence>
<gene>
    <name evidence="2" type="ORF">DRF59_12600</name>
</gene>
<dbReference type="InterPro" id="IPR028974">
    <property type="entry name" value="TSP_type-3_rpt"/>
</dbReference>
<organism evidence="2 3">
    <name type="scientific">Chryseobacterium flavum</name>
    <dbReference type="NCBI Taxonomy" id="415851"/>
    <lineage>
        <taxon>Bacteria</taxon>
        <taxon>Pseudomonadati</taxon>
        <taxon>Bacteroidota</taxon>
        <taxon>Flavobacteriia</taxon>
        <taxon>Flavobacteriales</taxon>
        <taxon>Weeksellaceae</taxon>
        <taxon>Chryseobacterium group</taxon>
        <taxon>Chryseobacterium</taxon>
    </lineage>
</organism>
<reference evidence="2 3" key="1">
    <citation type="journal article" date="2007" name="Int. J. Syst. Evol. Microbiol.">
        <title>Chryseobacterium flavum sp. nov., isolated from polluted soil.</title>
        <authorList>
            <person name="Zhou Y."/>
            <person name="Dong J."/>
            <person name="Wang X."/>
            <person name="Huang X."/>
            <person name="Zhang K.Y."/>
            <person name="Zhang Y.Q."/>
            <person name="Guo Y.F."/>
            <person name="Lai R."/>
            <person name="Li W.J."/>
        </authorList>
    </citation>
    <scope>NUCLEOTIDE SEQUENCE [LARGE SCALE GENOMIC DNA]</scope>
    <source>
        <strain evidence="2 3">KCTC 12877</strain>
    </source>
</reference>
<dbReference type="InterPro" id="IPR000408">
    <property type="entry name" value="Reg_chr_condens"/>
</dbReference>
<sequence length="2365" mass="249216">MGNMMIPAQNCNINAGANAVICGTSTNLSGSPGGSTSGNPLWTLVSKPSGAPDPVIATPTGYNTNVTGMTYPGNYVFQITQNCTTGTATSKVTITAPGDVSAFTAGPDITNVSAITGTATLNAVVPPGYTPSWTYYNIYNKEYYNQTTTTNAAMSGTTTATPTLTLTKKANHDIDPAYRAVLRITSINNPNCWYEDDAIVRFIPNPQISLATIHNRCYPSTDTNRYISLNGTSPMFASNTTNSSGNPAFGTTVTMSVMSQPAGGNISFYQIRNSSVYFNGVNVPGSYVFTMTVTNANGTYTTPQITYNYNGTDPKPISFIDAAYPEQMQNYSSSGSGGAVYCNMAGKTTPITIYFKVDPSDAATLTTTAGNSGIAPPGGNPTLVLNGAGTTNRNIVATPPAGGWRVGTYVINISAQNGTCGNSHNYYIHIPDGNRPNVAVPNTTICYTGSGVVTATVPLPAVYQGIVNSSYLQGFSGRYDFTLVSKPAGAANPVYESSNLRTFTNTSTTISNLDKQGEYVFKIKAVPNAGGVDSGFIDKEYTCSGTSQEGTFSIFVSPQINANAGSNQTLEIGASQASLNGNNPGASSTGVWSLVSKPAGATDPVIVNPSLYNTNVTGLTSSGTYTFRWTVTTGTCNSFSDLTVNVSAPSPGGITAAVWYKADVITSSDNTPLNQWTDQMGTGYNLLQTTSTLQPTFSNQNTLANFNPTVTFSSTGHATTQGGFMAADPGTGKEIIDRAKGSIYIAGKMNTLGAAGLAGFDQSMDYPGLHISNNATTDKVLFYTAGSGYTTLSPNLFADKKPFVAGSSWLNAAGSTTSNPLAKVWLDGSESVYNNTLNNVNTGNTARIFRIGRDTNWGSHDGQMNEIIVFANPLTASEKSRVDSYLAVKWGTTLTGDYVNSANNIVWNASPVYQNNILGIARDNFSALYQKQSRSENPNQKLVIGAGNSLANTNSTNTNSLAEGQFLIAGDNGLKQDLRTSLAYTAGSNGEVNFRFEAVWKVQNTGNVGTVTVAWPKGIKNLYLVQSSDSAFDGTDTFTPMTTEVTVNGVVYNTANVTLGNGQYFTFAGFAYAPGGVAGSGFWVRSDDAGNIATAWKDHSANADDIPAEGTWTLSSADRAHNFHPYTTGYSTTKNFHNPNTQLNPNGGTNLTSYSIFSAVRPTTYGTGRITGIGTNDGAGYGSNPSIAMFVSGGLGYPNFYEYEATATTKNFSTPFALNTSSVFSASATNGIANGGGAAYAGGEVKLGLNGLYETSNASSTANRFQFDGPNLRVGYSTYGTGAGVFSGDIMEVIWYKQLLTPNEQSRVNTYLALKNGVTSAENYLASNSDIVWDRTLNNGYNNNIFGIARDNISALHQKQSGSINDGQKLVISTTGFADSNAANATGIANDLQYLMTGDNGLEQKLKTPFIYTGANGAVSHRFEAIWKVQNTNGIGNITVAWPVGIDNLYLVQSANETFDTGDTFTPMSNTITVNGTDYNTATVTLSNGEYFTFAGRLPNYCVTGDCNPNTFLHTSNPNTIEYDNVVSTFHSTMIRDASTGALMVWGENMANNGSTSVLSPIEVNNTNYPALTGDILKFAGGSSSQSNVQRVVLTTDGLFAWGTQGYLISTGLTTSAAFQKVSIGTYGVNGGAPKVDGLPDGVAPGDVKMLFGSYKTLALTTCSGDVWVLAQNSSQYADGVAWSSTTEQLWHRVHINASTTLDNVVAIRGNGSRTLMALTATGEVYTWGQMTWLGDGTPQTIKTFATKMALPAGVTPKMIGSTGSTNLTYYILGTNGNLYSLGTNSRRQLGNFSTTDSNVWVQVQKSATAGDYLTNVAYISPNEHDYQGFGSINVLTADGRLWAWGTNDTNMIGGATDPINPTEMPGSIPATDPYDNGKLNWTDKVIAVETGGHTSMIVKDNSQKYGYVGHRVNGSMGDGTNTNTAENNYNFADTPEINLCGAIVLPPNPCTGPDTDGDGVPDMCDLDNDNDGILDLDENCGGYYAQNESGVWKGDTTSNLNVTAPNTSLQTASNFNDNLNHFYVDSNGATKRIFKSHNNNSVSLTYSFSPGVPANELAFYIEDVDGLSNGSASASYSLKVNGGNVNGWLVKDMTTNYMAGLSSAVMNYDPVTGAISSVGSVNDQWILLRGEGNNLVTSITLTSNNFGAGDAVAYSLFAHKSCDTDGDGIPDYSDLDSDGDGCPDALEGTGGFTTANLVNSSLPGGNTGPNYTGTAGPVIQNLGNTVGTNGIPTIANTGQAIGSSQNASVSACILPLCYKPGITTGTALNTKVGITALGRAGTDSDNWPMVRKGGWIVLEAKTKGFVPNRVAFDASGNPVGIPAANFVEGMMVYDITNKCMKIYTLKEGETSMAWHCISTQTCPD</sequence>
<evidence type="ECO:0000313" key="3">
    <source>
        <dbReference type="Proteomes" id="UP000256769"/>
    </source>
</evidence>
<feature type="domain" description="DUF8202" evidence="1">
    <location>
        <begin position="878"/>
        <end position="1051"/>
    </location>
</feature>